<gene>
    <name evidence="2" type="ORF">AB0I48_16525</name>
</gene>
<evidence type="ECO:0000313" key="3">
    <source>
        <dbReference type="Proteomes" id="UP001551695"/>
    </source>
</evidence>
<accession>A0ABV3FUR0</accession>
<organism evidence="2 3">
    <name type="scientific">Nocardia aurea</name>
    <dbReference type="NCBI Taxonomy" id="2144174"/>
    <lineage>
        <taxon>Bacteria</taxon>
        <taxon>Bacillati</taxon>
        <taxon>Actinomycetota</taxon>
        <taxon>Actinomycetes</taxon>
        <taxon>Mycobacteriales</taxon>
        <taxon>Nocardiaceae</taxon>
        <taxon>Nocardia</taxon>
    </lineage>
</organism>
<name>A0ABV3FUR0_9NOCA</name>
<feature type="region of interest" description="Disordered" evidence="1">
    <location>
        <begin position="30"/>
        <end position="60"/>
    </location>
</feature>
<sequence length="179" mass="18390">MSGKQGWIVGAAVVAAAVALVGCGMSVDTTASTTTQRPSPFSTSRAPTTTPAPPPAPVLNRRAENGEVVQEAGLNGSGTLLINNGNSADFAVVVTNGSPNAPQATIYVQGNSEATLTGIAGTYFVYLKSGVDWDSATLGFTRSRTFQKFDDPFDAESDWEITLQPSLGGNASTSSVPAF</sequence>
<reference evidence="2 3" key="1">
    <citation type="submission" date="2024-06" db="EMBL/GenBank/DDBJ databases">
        <title>The Natural Products Discovery Center: Release of the First 8490 Sequenced Strains for Exploring Actinobacteria Biosynthetic Diversity.</title>
        <authorList>
            <person name="Kalkreuter E."/>
            <person name="Kautsar S.A."/>
            <person name="Yang D."/>
            <person name="Bader C.D."/>
            <person name="Teijaro C.N."/>
            <person name="Fluegel L."/>
            <person name="Davis C.M."/>
            <person name="Simpson J.R."/>
            <person name="Lauterbach L."/>
            <person name="Steele A.D."/>
            <person name="Gui C."/>
            <person name="Meng S."/>
            <person name="Li G."/>
            <person name="Viehrig K."/>
            <person name="Ye F."/>
            <person name="Su P."/>
            <person name="Kiefer A.F."/>
            <person name="Nichols A."/>
            <person name="Cepeda A.J."/>
            <person name="Yan W."/>
            <person name="Fan B."/>
            <person name="Jiang Y."/>
            <person name="Adhikari A."/>
            <person name="Zheng C.-J."/>
            <person name="Schuster L."/>
            <person name="Cowan T.M."/>
            <person name="Smanski M.J."/>
            <person name="Chevrette M.G."/>
            <person name="De Carvalho L.P.S."/>
            <person name="Shen B."/>
        </authorList>
    </citation>
    <scope>NUCLEOTIDE SEQUENCE [LARGE SCALE GENOMIC DNA]</scope>
    <source>
        <strain evidence="2 3">NPDC050403</strain>
    </source>
</reference>
<dbReference type="Proteomes" id="UP001551695">
    <property type="component" value="Unassembled WGS sequence"/>
</dbReference>
<dbReference type="EMBL" id="JBFAKC010000006">
    <property type="protein sequence ID" value="MEV0709166.1"/>
    <property type="molecule type" value="Genomic_DNA"/>
</dbReference>
<dbReference type="RefSeq" id="WP_109527929.1">
    <property type="nucleotide sequence ID" value="NZ_JBEXKW010000001.1"/>
</dbReference>
<feature type="compositionally biased region" description="Low complexity" evidence="1">
    <location>
        <begin position="38"/>
        <end position="49"/>
    </location>
</feature>
<keyword evidence="3" id="KW-1185">Reference proteome</keyword>
<dbReference type="PROSITE" id="PS51257">
    <property type="entry name" value="PROKAR_LIPOPROTEIN"/>
    <property type="match status" value="1"/>
</dbReference>
<comment type="caution">
    <text evidence="2">The sequence shown here is derived from an EMBL/GenBank/DDBJ whole genome shotgun (WGS) entry which is preliminary data.</text>
</comment>
<protein>
    <submittedName>
        <fullName evidence="2">Uncharacterized protein</fullName>
    </submittedName>
</protein>
<evidence type="ECO:0000256" key="1">
    <source>
        <dbReference type="SAM" id="MobiDB-lite"/>
    </source>
</evidence>
<proteinExistence type="predicted"/>
<evidence type="ECO:0000313" key="2">
    <source>
        <dbReference type="EMBL" id="MEV0709166.1"/>
    </source>
</evidence>